<evidence type="ECO:0000256" key="6">
    <source>
        <dbReference type="ARBA" id="ARBA00022692"/>
    </source>
</evidence>
<dbReference type="EMBL" id="CP119078">
    <property type="protein sequence ID" value="WED44644.1"/>
    <property type="molecule type" value="Genomic_DNA"/>
</dbReference>
<evidence type="ECO:0000256" key="2">
    <source>
        <dbReference type="ARBA" id="ARBA00021549"/>
    </source>
</evidence>
<keyword evidence="6" id="KW-0812">Transmembrane</keyword>
<evidence type="ECO:0000256" key="10">
    <source>
        <dbReference type="ARBA" id="ARBA00030775"/>
    </source>
</evidence>
<evidence type="ECO:0000256" key="9">
    <source>
        <dbReference type="ARBA" id="ARBA00025772"/>
    </source>
</evidence>
<keyword evidence="5" id="KW-0997">Cell inner membrane</keyword>
<name>A0ABY8AVC3_9GAMM</name>
<evidence type="ECO:0000259" key="11">
    <source>
        <dbReference type="Pfam" id="PF12019"/>
    </source>
</evidence>
<dbReference type="NCBIfam" id="TIGR02532">
    <property type="entry name" value="IV_pilin_GFxxxE"/>
    <property type="match status" value="1"/>
</dbReference>
<dbReference type="Gene3D" id="3.55.40.10">
    <property type="entry name" value="minor pseudopilin epsh domain"/>
    <property type="match status" value="1"/>
</dbReference>
<evidence type="ECO:0000256" key="1">
    <source>
        <dbReference type="ARBA" id="ARBA00004377"/>
    </source>
</evidence>
<dbReference type="Pfam" id="PF12019">
    <property type="entry name" value="GspH"/>
    <property type="match status" value="1"/>
</dbReference>
<comment type="similarity">
    <text evidence="9">Belongs to the GSP H family.</text>
</comment>
<organism evidence="12 13">
    <name type="scientific">Legionella cardiaca</name>
    <dbReference type="NCBI Taxonomy" id="1071983"/>
    <lineage>
        <taxon>Bacteria</taxon>
        <taxon>Pseudomonadati</taxon>
        <taxon>Pseudomonadota</taxon>
        <taxon>Gammaproteobacteria</taxon>
        <taxon>Legionellales</taxon>
        <taxon>Legionellaceae</taxon>
        <taxon>Legionella</taxon>
    </lineage>
</organism>
<keyword evidence="4" id="KW-0488">Methylation</keyword>
<reference evidence="12 13" key="1">
    <citation type="submission" date="2023-02" db="EMBL/GenBank/DDBJ databases">
        <title>Genome Sequence of L. cardiaca H63T.</title>
        <authorList>
            <person name="Lopez A.E."/>
            <person name="Cianciotto N.P."/>
        </authorList>
    </citation>
    <scope>NUCLEOTIDE SEQUENCE [LARGE SCALE GENOMIC DNA]</scope>
    <source>
        <strain evidence="12 13">H63</strain>
    </source>
</reference>
<dbReference type="Proteomes" id="UP001222087">
    <property type="component" value="Chromosome"/>
</dbReference>
<keyword evidence="7" id="KW-1133">Transmembrane helix</keyword>
<evidence type="ECO:0000256" key="8">
    <source>
        <dbReference type="ARBA" id="ARBA00023136"/>
    </source>
</evidence>
<proteinExistence type="inferred from homology"/>
<keyword evidence="3" id="KW-1003">Cell membrane</keyword>
<dbReference type="RefSeq" id="WP_275090464.1">
    <property type="nucleotide sequence ID" value="NZ_CP119078.1"/>
</dbReference>
<dbReference type="SUPFAM" id="SSF54523">
    <property type="entry name" value="Pili subunits"/>
    <property type="match status" value="1"/>
</dbReference>
<dbReference type="InterPro" id="IPR022346">
    <property type="entry name" value="T2SS_GspH"/>
</dbReference>
<evidence type="ECO:0000313" key="13">
    <source>
        <dbReference type="Proteomes" id="UP001222087"/>
    </source>
</evidence>
<evidence type="ECO:0000256" key="4">
    <source>
        <dbReference type="ARBA" id="ARBA00022481"/>
    </source>
</evidence>
<comment type="subcellular location">
    <subcellularLocation>
        <location evidence="1">Cell inner membrane</location>
        <topology evidence="1">Single-pass membrane protein</topology>
    </subcellularLocation>
</comment>
<evidence type="ECO:0000256" key="7">
    <source>
        <dbReference type="ARBA" id="ARBA00022989"/>
    </source>
</evidence>
<evidence type="ECO:0000256" key="5">
    <source>
        <dbReference type="ARBA" id="ARBA00022519"/>
    </source>
</evidence>
<dbReference type="InterPro" id="IPR012902">
    <property type="entry name" value="N_methyl_site"/>
</dbReference>
<keyword evidence="8" id="KW-0472">Membrane</keyword>
<sequence>MFDGFTLIELLCCLLLLSLLFFISLPISLTMLHQNQLEIMEDEICTAIRYARKMALLYDVRLALTPLAEAGDWSRGMILFVDNKKHKYQPGSQVLHQWQWHQPGLQVSWNGFQSNSYLLFSNNLKHAATSGHFNLLTAESKHVKLIVNRFGRINKSA</sequence>
<protein>
    <recommendedName>
        <fullName evidence="2">Type II secretion system protein H</fullName>
    </recommendedName>
    <alternativeName>
        <fullName evidence="10">General secretion pathway protein H</fullName>
    </alternativeName>
</protein>
<gene>
    <name evidence="12" type="ORF">PXX05_04895</name>
</gene>
<evidence type="ECO:0000256" key="3">
    <source>
        <dbReference type="ARBA" id="ARBA00022475"/>
    </source>
</evidence>
<keyword evidence="13" id="KW-1185">Reference proteome</keyword>
<evidence type="ECO:0000313" key="12">
    <source>
        <dbReference type="EMBL" id="WED44644.1"/>
    </source>
</evidence>
<feature type="domain" description="General secretion pathway GspH" evidence="11">
    <location>
        <begin position="43"/>
        <end position="149"/>
    </location>
</feature>
<accession>A0ABY8AVC3</accession>
<dbReference type="InterPro" id="IPR045584">
    <property type="entry name" value="Pilin-like"/>
</dbReference>